<dbReference type="EMBL" id="CM055101">
    <property type="protein sequence ID" value="KAJ7541033.1"/>
    <property type="molecule type" value="Genomic_DNA"/>
</dbReference>
<organism evidence="1 2">
    <name type="scientific">Diphasiastrum complanatum</name>
    <name type="common">Issler's clubmoss</name>
    <name type="synonym">Lycopodium complanatum</name>
    <dbReference type="NCBI Taxonomy" id="34168"/>
    <lineage>
        <taxon>Eukaryota</taxon>
        <taxon>Viridiplantae</taxon>
        <taxon>Streptophyta</taxon>
        <taxon>Embryophyta</taxon>
        <taxon>Tracheophyta</taxon>
        <taxon>Lycopodiopsida</taxon>
        <taxon>Lycopodiales</taxon>
        <taxon>Lycopodiaceae</taxon>
        <taxon>Lycopodioideae</taxon>
        <taxon>Diphasiastrum</taxon>
    </lineage>
</organism>
<dbReference type="Proteomes" id="UP001162992">
    <property type="component" value="Chromosome 10"/>
</dbReference>
<sequence>MADEWTTDTLKKLKRLTGVPFIIELVGPSALYGARKYNQFISILKERQIPRSSYVPLLALEKLD</sequence>
<protein>
    <submittedName>
        <fullName evidence="1">Uncharacterized protein</fullName>
    </submittedName>
</protein>
<reference evidence="2" key="1">
    <citation type="journal article" date="2024" name="Proc. Natl. Acad. Sci. U.S.A.">
        <title>Extraordinary preservation of gene collinearity over three hundred million years revealed in homosporous lycophytes.</title>
        <authorList>
            <person name="Li C."/>
            <person name="Wickell D."/>
            <person name="Kuo L.Y."/>
            <person name="Chen X."/>
            <person name="Nie B."/>
            <person name="Liao X."/>
            <person name="Peng D."/>
            <person name="Ji J."/>
            <person name="Jenkins J."/>
            <person name="Williams M."/>
            <person name="Shu S."/>
            <person name="Plott C."/>
            <person name="Barry K."/>
            <person name="Rajasekar S."/>
            <person name="Grimwood J."/>
            <person name="Han X."/>
            <person name="Sun S."/>
            <person name="Hou Z."/>
            <person name="He W."/>
            <person name="Dai G."/>
            <person name="Sun C."/>
            <person name="Schmutz J."/>
            <person name="Leebens-Mack J.H."/>
            <person name="Li F.W."/>
            <person name="Wang L."/>
        </authorList>
    </citation>
    <scope>NUCLEOTIDE SEQUENCE [LARGE SCALE GENOMIC DNA]</scope>
    <source>
        <strain evidence="2">cv. PW_Plant_1</strain>
    </source>
</reference>
<gene>
    <name evidence="1" type="ORF">O6H91_10G042100</name>
</gene>
<proteinExistence type="predicted"/>
<name>A0ACC2CG77_DIPCM</name>
<evidence type="ECO:0000313" key="1">
    <source>
        <dbReference type="EMBL" id="KAJ7541033.1"/>
    </source>
</evidence>
<comment type="caution">
    <text evidence="1">The sequence shown here is derived from an EMBL/GenBank/DDBJ whole genome shotgun (WGS) entry which is preliminary data.</text>
</comment>
<accession>A0ACC2CG77</accession>
<evidence type="ECO:0000313" key="2">
    <source>
        <dbReference type="Proteomes" id="UP001162992"/>
    </source>
</evidence>
<keyword evidence="2" id="KW-1185">Reference proteome</keyword>